<protein>
    <recommendedName>
        <fullName evidence="4">Outer membrane protein beta-barrel domain-containing protein</fullName>
    </recommendedName>
</protein>
<dbReference type="PANTHER" id="PTHR34001:SF3">
    <property type="entry name" value="BLL7405 PROTEIN"/>
    <property type="match status" value="1"/>
</dbReference>
<dbReference type="PANTHER" id="PTHR34001">
    <property type="entry name" value="BLL7405 PROTEIN"/>
    <property type="match status" value="1"/>
</dbReference>
<dbReference type="PROSITE" id="PS51257">
    <property type="entry name" value="PROKAR_LIPOPROTEIN"/>
    <property type="match status" value="1"/>
</dbReference>
<dbReference type="EMBL" id="MLJW01004829">
    <property type="protein sequence ID" value="OIQ69261.1"/>
    <property type="molecule type" value="Genomic_DNA"/>
</dbReference>
<evidence type="ECO:0000259" key="4">
    <source>
        <dbReference type="Pfam" id="PF13505"/>
    </source>
</evidence>
<proteinExistence type="predicted"/>
<evidence type="ECO:0000256" key="1">
    <source>
        <dbReference type="ARBA" id="ARBA00004370"/>
    </source>
</evidence>
<dbReference type="GO" id="GO:0016020">
    <property type="term" value="C:membrane"/>
    <property type="evidence" value="ECO:0007669"/>
    <property type="project" value="UniProtKB-SubCell"/>
</dbReference>
<reference evidence="5" key="1">
    <citation type="submission" date="2016-10" db="EMBL/GenBank/DDBJ databases">
        <title>Sequence of Gallionella enrichment culture.</title>
        <authorList>
            <person name="Poehlein A."/>
            <person name="Muehling M."/>
            <person name="Daniel R."/>
        </authorList>
    </citation>
    <scope>NUCLEOTIDE SEQUENCE</scope>
</reference>
<organism evidence="5">
    <name type="scientific">mine drainage metagenome</name>
    <dbReference type="NCBI Taxonomy" id="410659"/>
    <lineage>
        <taxon>unclassified sequences</taxon>
        <taxon>metagenomes</taxon>
        <taxon>ecological metagenomes</taxon>
    </lineage>
</organism>
<dbReference type="InterPro" id="IPR051692">
    <property type="entry name" value="OMP-like"/>
</dbReference>
<evidence type="ECO:0000256" key="3">
    <source>
        <dbReference type="ARBA" id="ARBA00023136"/>
    </source>
</evidence>
<keyword evidence="2" id="KW-0732">Signal</keyword>
<dbReference type="SUPFAM" id="SSF56925">
    <property type="entry name" value="OMPA-like"/>
    <property type="match status" value="1"/>
</dbReference>
<name>A0A1J5Q074_9ZZZZ</name>
<comment type="caution">
    <text evidence="5">The sequence shown here is derived from an EMBL/GenBank/DDBJ whole genome shotgun (WGS) entry which is preliminary data.</text>
</comment>
<keyword evidence="3" id="KW-0472">Membrane</keyword>
<gene>
    <name evidence="5" type="ORF">GALL_491410</name>
</gene>
<comment type="subcellular location">
    <subcellularLocation>
        <location evidence="1">Membrane</location>
    </subcellularLocation>
</comment>
<dbReference type="InterPro" id="IPR011250">
    <property type="entry name" value="OMP/PagP_B-barrel"/>
</dbReference>
<dbReference type="Pfam" id="PF13505">
    <property type="entry name" value="OMP_b-brl"/>
    <property type="match status" value="1"/>
</dbReference>
<feature type="domain" description="Outer membrane protein beta-barrel" evidence="4">
    <location>
        <begin position="19"/>
        <end position="209"/>
    </location>
</feature>
<dbReference type="Gene3D" id="2.40.160.20">
    <property type="match status" value="1"/>
</dbReference>
<dbReference type="AlphaFoldDB" id="A0A1J5Q074"/>
<accession>A0A1J5Q074</accession>
<dbReference type="InterPro" id="IPR027385">
    <property type="entry name" value="Beta-barrel_OMP"/>
</dbReference>
<evidence type="ECO:0000313" key="5">
    <source>
        <dbReference type="EMBL" id="OIQ69261.1"/>
    </source>
</evidence>
<evidence type="ECO:0000256" key="2">
    <source>
        <dbReference type="ARBA" id="ARBA00022729"/>
    </source>
</evidence>
<sequence length="209" mass="21316">MKRLALGLLLASIAGAACAADLPSATYTKAPSMVGPATNWSGFYVGAMGGYGSEATSDPLGIKGGFAGATVGYNWQFGTIVAGIEADGAWADVSNTASIGGVTATAKVDALATVRGRIGVAFDQVLLYGTGGLALADTKVSATALGVTLSDSQTQTGWTAGAGLEWMFMPHWSLKAEYLYRRLDSVTLLGVSTGTLAVNSGQFGVNYHF</sequence>